<dbReference type="Proteomes" id="UP000472372">
    <property type="component" value="Chromosome 3"/>
</dbReference>
<reference evidence="1" key="1">
    <citation type="submission" date="2021-02" db="EMBL/GenBank/DDBJ databases">
        <authorList>
            <person name="Syme A R."/>
            <person name="Syme A R."/>
            <person name="Moolhuijzen P."/>
        </authorList>
    </citation>
    <scope>NUCLEOTIDE SEQUENCE</scope>
    <source>
        <strain evidence="1">W1-1</strain>
    </source>
</reference>
<name>A0A6S6VZN5_9PLEO</name>
<gene>
    <name evidence="1" type="ORF">PTTW11_04308</name>
</gene>
<proteinExistence type="predicted"/>
<dbReference type="EMBL" id="HG992979">
    <property type="protein sequence ID" value="CAE7027796.1"/>
    <property type="molecule type" value="Genomic_DNA"/>
</dbReference>
<dbReference type="AlphaFoldDB" id="A0A6S6VZN5"/>
<sequence length="95" mass="8415">MKLVFLPALLAVTAVAAAPTLLPAIDNAILKRQGASAGADFGFGGEVSVGAGFGGEAGQVAGGNAGGAGGQGGFGIGFNIGAGGGGDGGAGAGGA</sequence>
<organism evidence="1 2">
    <name type="scientific">Pyrenophora teres f. teres</name>
    <dbReference type="NCBI Taxonomy" id="97479"/>
    <lineage>
        <taxon>Eukaryota</taxon>
        <taxon>Fungi</taxon>
        <taxon>Dikarya</taxon>
        <taxon>Ascomycota</taxon>
        <taxon>Pezizomycotina</taxon>
        <taxon>Dothideomycetes</taxon>
        <taxon>Pleosporomycetidae</taxon>
        <taxon>Pleosporales</taxon>
        <taxon>Pleosporineae</taxon>
        <taxon>Pleosporaceae</taxon>
        <taxon>Pyrenophora</taxon>
    </lineage>
</organism>
<accession>A0A6S6VZN5</accession>
<evidence type="ECO:0000313" key="2">
    <source>
        <dbReference type="Proteomes" id="UP000472372"/>
    </source>
</evidence>
<evidence type="ECO:0000313" key="1">
    <source>
        <dbReference type="EMBL" id="CAE7027796.1"/>
    </source>
</evidence>
<protein>
    <submittedName>
        <fullName evidence="1">Uncharacterized protein</fullName>
    </submittedName>
</protein>